<accession>A0A9D4DAV6</accession>
<sequence length="91" mass="10772">MLKQNKTQFITLIVAIQHNICTQNRIHRLQLLQVKSQIGQCLLAKERREFLWLPKHKVAKEEVERQGGDVLKETRKKGLCFCMSRGQNRRM</sequence>
<organism evidence="1 2">
    <name type="scientific">Dreissena polymorpha</name>
    <name type="common">Zebra mussel</name>
    <name type="synonym">Mytilus polymorpha</name>
    <dbReference type="NCBI Taxonomy" id="45954"/>
    <lineage>
        <taxon>Eukaryota</taxon>
        <taxon>Metazoa</taxon>
        <taxon>Spiralia</taxon>
        <taxon>Lophotrochozoa</taxon>
        <taxon>Mollusca</taxon>
        <taxon>Bivalvia</taxon>
        <taxon>Autobranchia</taxon>
        <taxon>Heteroconchia</taxon>
        <taxon>Euheterodonta</taxon>
        <taxon>Imparidentia</taxon>
        <taxon>Neoheterodontei</taxon>
        <taxon>Myida</taxon>
        <taxon>Dreissenoidea</taxon>
        <taxon>Dreissenidae</taxon>
        <taxon>Dreissena</taxon>
    </lineage>
</organism>
<dbReference type="AlphaFoldDB" id="A0A9D4DAV6"/>
<dbReference type="Proteomes" id="UP000828390">
    <property type="component" value="Unassembled WGS sequence"/>
</dbReference>
<dbReference type="EMBL" id="JAIWYP010000011">
    <property type="protein sequence ID" value="KAH3741515.1"/>
    <property type="molecule type" value="Genomic_DNA"/>
</dbReference>
<evidence type="ECO:0000313" key="2">
    <source>
        <dbReference type="Proteomes" id="UP000828390"/>
    </source>
</evidence>
<name>A0A9D4DAV6_DREPO</name>
<comment type="caution">
    <text evidence="1">The sequence shown here is derived from an EMBL/GenBank/DDBJ whole genome shotgun (WGS) entry which is preliminary data.</text>
</comment>
<keyword evidence="2" id="KW-1185">Reference proteome</keyword>
<proteinExistence type="predicted"/>
<reference evidence="1" key="1">
    <citation type="journal article" date="2019" name="bioRxiv">
        <title>The Genome of the Zebra Mussel, Dreissena polymorpha: A Resource for Invasive Species Research.</title>
        <authorList>
            <person name="McCartney M.A."/>
            <person name="Auch B."/>
            <person name="Kono T."/>
            <person name="Mallez S."/>
            <person name="Zhang Y."/>
            <person name="Obille A."/>
            <person name="Becker A."/>
            <person name="Abrahante J.E."/>
            <person name="Garbe J."/>
            <person name="Badalamenti J.P."/>
            <person name="Herman A."/>
            <person name="Mangelson H."/>
            <person name="Liachko I."/>
            <person name="Sullivan S."/>
            <person name="Sone E.D."/>
            <person name="Koren S."/>
            <person name="Silverstein K.A.T."/>
            <person name="Beckman K.B."/>
            <person name="Gohl D.M."/>
        </authorList>
    </citation>
    <scope>NUCLEOTIDE SEQUENCE</scope>
    <source>
        <strain evidence="1">Duluth1</strain>
        <tissue evidence="1">Whole animal</tissue>
    </source>
</reference>
<reference evidence="1" key="2">
    <citation type="submission" date="2020-11" db="EMBL/GenBank/DDBJ databases">
        <authorList>
            <person name="McCartney M.A."/>
            <person name="Auch B."/>
            <person name="Kono T."/>
            <person name="Mallez S."/>
            <person name="Becker A."/>
            <person name="Gohl D.M."/>
            <person name="Silverstein K.A.T."/>
            <person name="Koren S."/>
            <person name="Bechman K.B."/>
            <person name="Herman A."/>
            <person name="Abrahante J.E."/>
            <person name="Garbe J."/>
        </authorList>
    </citation>
    <scope>NUCLEOTIDE SEQUENCE</scope>
    <source>
        <strain evidence="1">Duluth1</strain>
        <tissue evidence="1">Whole animal</tissue>
    </source>
</reference>
<protein>
    <submittedName>
        <fullName evidence="1">Uncharacterized protein</fullName>
    </submittedName>
</protein>
<evidence type="ECO:0000313" key="1">
    <source>
        <dbReference type="EMBL" id="KAH3741515.1"/>
    </source>
</evidence>
<gene>
    <name evidence="1" type="ORF">DPMN_048240</name>
</gene>